<reference evidence="4 5" key="1">
    <citation type="submission" date="2013-05" db="EMBL/GenBank/DDBJ databases">
        <title>The Genome Sequence of Actinomyces europaeus ACS-120-V-COL10B.</title>
        <authorList>
            <consortium name="The Broad Institute Genomics Platform"/>
            <person name="Earl A."/>
            <person name="Ward D."/>
            <person name="Feldgarden M."/>
            <person name="Gevers D."/>
            <person name="Saerens B."/>
            <person name="Vaneechoutte M."/>
            <person name="Walker B."/>
            <person name="Young S."/>
            <person name="Zeng Q."/>
            <person name="Gargeya S."/>
            <person name="Fitzgerald M."/>
            <person name="Haas B."/>
            <person name="Abouelleil A."/>
            <person name="Allen A.W."/>
            <person name="Alvarado L."/>
            <person name="Arachchi H.M."/>
            <person name="Berlin A.M."/>
            <person name="Chapman S.B."/>
            <person name="Gainer-Dewar J."/>
            <person name="Goldberg J."/>
            <person name="Griggs A."/>
            <person name="Gujja S."/>
            <person name="Hansen M."/>
            <person name="Howarth C."/>
            <person name="Imamovic A."/>
            <person name="Ireland A."/>
            <person name="Larimer J."/>
            <person name="McCowan C."/>
            <person name="Murphy C."/>
            <person name="Pearson M."/>
            <person name="Poon T.W."/>
            <person name="Priest M."/>
            <person name="Roberts A."/>
            <person name="Saif S."/>
            <person name="Shea T."/>
            <person name="Sisk P."/>
            <person name="Sykes S."/>
            <person name="Wortman J."/>
            <person name="Nusbaum C."/>
            <person name="Birren B."/>
        </authorList>
    </citation>
    <scope>NUCLEOTIDE SEQUENCE [LARGE SCALE GENOMIC DNA]</scope>
    <source>
        <strain evidence="4 5">ACS-120-V-Col10b</strain>
    </source>
</reference>
<dbReference type="Pfam" id="PF00583">
    <property type="entry name" value="Acetyltransf_1"/>
    <property type="match status" value="1"/>
</dbReference>
<evidence type="ECO:0000259" key="3">
    <source>
        <dbReference type="PROSITE" id="PS51186"/>
    </source>
</evidence>
<dbReference type="PANTHER" id="PTHR43877">
    <property type="entry name" value="AMINOALKYLPHOSPHONATE N-ACETYLTRANSFERASE-RELATED-RELATED"/>
    <property type="match status" value="1"/>
</dbReference>
<keyword evidence="2" id="KW-0012">Acyltransferase</keyword>
<accession>A0A9W5RDE9</accession>
<name>A0A9W5RDE9_9ACTO</name>
<dbReference type="Gene3D" id="3.40.630.30">
    <property type="match status" value="1"/>
</dbReference>
<dbReference type="OrthoDB" id="9799092at2"/>
<feature type="domain" description="N-acetyltransferase" evidence="3">
    <location>
        <begin position="191"/>
        <end position="339"/>
    </location>
</feature>
<feature type="domain" description="N-acetyltransferase" evidence="3">
    <location>
        <begin position="24"/>
        <end position="184"/>
    </location>
</feature>
<dbReference type="InterPro" id="IPR016181">
    <property type="entry name" value="Acyl_CoA_acyltransferase"/>
</dbReference>
<dbReference type="RefSeq" id="WP_016443498.1">
    <property type="nucleotide sequence ID" value="NZ_KE150266.1"/>
</dbReference>
<dbReference type="CDD" id="cd04301">
    <property type="entry name" value="NAT_SF"/>
    <property type="match status" value="2"/>
</dbReference>
<comment type="caution">
    <text evidence="4">The sequence shown here is derived from an EMBL/GenBank/DDBJ whole genome shotgun (WGS) entry which is preliminary data.</text>
</comment>
<dbReference type="AlphaFoldDB" id="A0A9W5RDE9"/>
<dbReference type="InterPro" id="IPR000182">
    <property type="entry name" value="GNAT_dom"/>
</dbReference>
<evidence type="ECO:0000256" key="2">
    <source>
        <dbReference type="ARBA" id="ARBA00023315"/>
    </source>
</evidence>
<evidence type="ECO:0000313" key="5">
    <source>
        <dbReference type="Proteomes" id="UP000014387"/>
    </source>
</evidence>
<sequence length="339" mass="37513">MSATLAKRTAPLIGATYPPSSLGLEWFEIEPRDGYDAARQVHKCEFFDSTLFSTSEDRIADLLVTGEGKDVIVGRDDHGKIQAVAVVEVLPPDGEVVRVEISSEVHPDFRGRGIGQAILEWQKARAAQLLLEAYGPDCELPAQIATNVDGHLQHRVAVLEDAGFKKQRQFQVMYRNLEGEEPTVDEPRGGYTVVPWIAELESQIKALHLRAFADHWGSSADATKWWDDAIASIEKRWSFVAISPTGEVCGYILVVRHPARWLHTGMSEAYAELLGVDPQTRGVGLARALITKATKAAHDSGMQRLGLDVDMDNPHGAHSFYERLGFEAVGNYFVYSLDF</sequence>
<keyword evidence="5" id="KW-1185">Reference proteome</keyword>
<dbReference type="PROSITE" id="PS51186">
    <property type="entry name" value="GNAT"/>
    <property type="match status" value="2"/>
</dbReference>
<dbReference type="SUPFAM" id="SSF55729">
    <property type="entry name" value="Acyl-CoA N-acyltransferases (Nat)"/>
    <property type="match status" value="1"/>
</dbReference>
<dbReference type="Proteomes" id="UP000014387">
    <property type="component" value="Unassembled WGS sequence"/>
</dbReference>
<evidence type="ECO:0000313" key="4">
    <source>
        <dbReference type="EMBL" id="EPD30386.1"/>
    </source>
</evidence>
<dbReference type="GO" id="GO:0016747">
    <property type="term" value="F:acyltransferase activity, transferring groups other than amino-acyl groups"/>
    <property type="evidence" value="ECO:0007669"/>
    <property type="project" value="InterPro"/>
</dbReference>
<gene>
    <name evidence="4" type="ORF">HMPREF9238_00124</name>
</gene>
<proteinExistence type="predicted"/>
<dbReference type="EMBL" id="AGWN01000001">
    <property type="protein sequence ID" value="EPD30386.1"/>
    <property type="molecule type" value="Genomic_DNA"/>
</dbReference>
<dbReference type="InterPro" id="IPR050832">
    <property type="entry name" value="Bact_Acetyltransf"/>
</dbReference>
<keyword evidence="1" id="KW-0808">Transferase</keyword>
<evidence type="ECO:0000256" key="1">
    <source>
        <dbReference type="ARBA" id="ARBA00022679"/>
    </source>
</evidence>
<organism evidence="4 5">
    <name type="scientific">Gleimia europaea ACS-120-V-Col10b</name>
    <dbReference type="NCBI Taxonomy" id="883069"/>
    <lineage>
        <taxon>Bacteria</taxon>
        <taxon>Bacillati</taxon>
        <taxon>Actinomycetota</taxon>
        <taxon>Actinomycetes</taxon>
        <taxon>Actinomycetales</taxon>
        <taxon>Actinomycetaceae</taxon>
        <taxon>Gleimia</taxon>
    </lineage>
</organism>
<protein>
    <recommendedName>
        <fullName evidence="3">N-acetyltransferase domain-containing protein</fullName>
    </recommendedName>
</protein>